<dbReference type="RefSeq" id="WP_161699033.1">
    <property type="nucleotide sequence ID" value="NZ_JAAAMU010000006.1"/>
</dbReference>
<proteinExistence type="predicted"/>
<organism evidence="1 2">
    <name type="scientific">Paenibacillus sacheonensis</name>
    <dbReference type="NCBI Taxonomy" id="742054"/>
    <lineage>
        <taxon>Bacteria</taxon>
        <taxon>Bacillati</taxon>
        <taxon>Bacillota</taxon>
        <taxon>Bacilli</taxon>
        <taxon>Bacillales</taxon>
        <taxon>Paenibacillaceae</taxon>
        <taxon>Paenibacillus</taxon>
    </lineage>
</organism>
<reference evidence="1 2" key="1">
    <citation type="submission" date="2020-01" db="EMBL/GenBank/DDBJ databases">
        <title>Paenibacillus soybeanensis sp. nov. isolated from the nodules of soybean (Glycine max(L.) Merr).</title>
        <authorList>
            <person name="Wang H."/>
        </authorList>
    </citation>
    <scope>NUCLEOTIDE SEQUENCE [LARGE SCALE GENOMIC DNA]</scope>
    <source>
        <strain evidence="1 2">DSM 23054</strain>
    </source>
</reference>
<dbReference type="Proteomes" id="UP000558113">
    <property type="component" value="Unassembled WGS sequence"/>
</dbReference>
<gene>
    <name evidence="1" type="ORF">GT003_14885</name>
</gene>
<comment type="caution">
    <text evidence="1">The sequence shown here is derived from an EMBL/GenBank/DDBJ whole genome shotgun (WGS) entry which is preliminary data.</text>
</comment>
<sequence length="79" mass="9241">MSSTDKRNRLSEEVFTYRITKDNKVFIYWMGKQVTILAGKESDKFLQRISNKDHKETQLVMAKVTGNFKHGNEKNQTSD</sequence>
<evidence type="ECO:0000313" key="2">
    <source>
        <dbReference type="Proteomes" id="UP000558113"/>
    </source>
</evidence>
<dbReference type="OrthoDB" id="1707920at2"/>
<accession>A0A7X4YPV7</accession>
<protein>
    <submittedName>
        <fullName evidence="1">Uncharacterized protein</fullName>
    </submittedName>
</protein>
<name>A0A7X4YPV7_9BACL</name>
<dbReference type="AlphaFoldDB" id="A0A7X4YPV7"/>
<evidence type="ECO:0000313" key="1">
    <source>
        <dbReference type="EMBL" id="NBC70283.1"/>
    </source>
</evidence>
<dbReference type="EMBL" id="JAAAMU010000006">
    <property type="protein sequence ID" value="NBC70283.1"/>
    <property type="molecule type" value="Genomic_DNA"/>
</dbReference>
<keyword evidence="2" id="KW-1185">Reference proteome</keyword>